<sequence>MKIRRQDLISPNKGNPERMSYVNLSTPLLWKRIVWQTLSKEPLMISLAEDSCKSGCGYTSEMYFNLARLLISKGAFKELEEVDVCKVEVVFDCLTESTAVALLSMEADVNRRQELGLKWLSEIKRTVDLRNSSDSPVLTGIFKQSVQDFTLDAQLLFEFKQVLLPWNELVKDEDLTGLVVLQTTVNGLQDNLLSWQPRQPDILNNVDKNIAHDLTGDGELGVEGSVGVVLVPQWVQVGDNGRQSDGTVFESWGRWVLGFKLVDTVVVGVDGLDEVLVDLHVEQVQDGFFLDRGQLSDDLLTEMLVD</sequence>
<organism evidence="1 2">
    <name type="scientific">Wickerhamomyces pijperi</name>
    <name type="common">Yeast</name>
    <name type="synonym">Pichia pijperi</name>
    <dbReference type="NCBI Taxonomy" id="599730"/>
    <lineage>
        <taxon>Eukaryota</taxon>
        <taxon>Fungi</taxon>
        <taxon>Dikarya</taxon>
        <taxon>Ascomycota</taxon>
        <taxon>Saccharomycotina</taxon>
        <taxon>Saccharomycetes</taxon>
        <taxon>Phaffomycetales</taxon>
        <taxon>Wickerhamomycetaceae</taxon>
        <taxon>Wickerhamomyces</taxon>
    </lineage>
</organism>
<keyword evidence="2" id="KW-1185">Reference proteome</keyword>
<reference evidence="1" key="2">
    <citation type="submission" date="2021-01" db="EMBL/GenBank/DDBJ databases">
        <authorList>
            <person name="Schikora-Tamarit M.A."/>
        </authorList>
    </citation>
    <scope>NUCLEOTIDE SEQUENCE</scope>
    <source>
        <strain evidence="1">CBS2887</strain>
    </source>
</reference>
<dbReference type="Proteomes" id="UP000774326">
    <property type="component" value="Unassembled WGS sequence"/>
</dbReference>
<evidence type="ECO:0000313" key="1">
    <source>
        <dbReference type="EMBL" id="KAH3685277.1"/>
    </source>
</evidence>
<accession>A0A9P8Q6J6</accession>
<protein>
    <submittedName>
        <fullName evidence="1">Uncharacterized protein</fullName>
    </submittedName>
</protein>
<dbReference type="AlphaFoldDB" id="A0A9P8Q6J6"/>
<proteinExistence type="predicted"/>
<evidence type="ECO:0000313" key="2">
    <source>
        <dbReference type="Proteomes" id="UP000774326"/>
    </source>
</evidence>
<comment type="caution">
    <text evidence="1">The sequence shown here is derived from an EMBL/GenBank/DDBJ whole genome shotgun (WGS) entry which is preliminary data.</text>
</comment>
<gene>
    <name evidence="1" type="ORF">WICPIJ_003751</name>
</gene>
<reference evidence="1" key="1">
    <citation type="journal article" date="2021" name="Open Biol.">
        <title>Shared evolutionary footprints suggest mitochondrial oxidative damage underlies multiple complex I losses in fungi.</title>
        <authorList>
            <person name="Schikora-Tamarit M.A."/>
            <person name="Marcet-Houben M."/>
            <person name="Nosek J."/>
            <person name="Gabaldon T."/>
        </authorList>
    </citation>
    <scope>NUCLEOTIDE SEQUENCE</scope>
    <source>
        <strain evidence="1">CBS2887</strain>
    </source>
</reference>
<dbReference type="EMBL" id="JAEUBG010002063">
    <property type="protein sequence ID" value="KAH3685277.1"/>
    <property type="molecule type" value="Genomic_DNA"/>
</dbReference>
<name>A0A9P8Q6J6_WICPI</name>